<evidence type="ECO:0000256" key="4">
    <source>
        <dbReference type="SAM" id="MobiDB-lite"/>
    </source>
</evidence>
<dbReference type="SUPFAM" id="SSF46894">
    <property type="entry name" value="C-terminal effector domain of the bipartite response regulators"/>
    <property type="match status" value="1"/>
</dbReference>
<dbReference type="AlphaFoldDB" id="F7Q9A1"/>
<dbReference type="PROSITE" id="PS50110">
    <property type="entry name" value="RESPONSE_REGULATORY"/>
    <property type="match status" value="1"/>
</dbReference>
<evidence type="ECO:0000256" key="2">
    <source>
        <dbReference type="ARBA" id="ARBA00023125"/>
    </source>
</evidence>
<feature type="domain" description="Response regulatory" evidence="6">
    <location>
        <begin position="4"/>
        <end position="119"/>
    </location>
</feature>
<evidence type="ECO:0000259" key="6">
    <source>
        <dbReference type="PROSITE" id="PS50110"/>
    </source>
</evidence>
<dbReference type="EMBL" id="AFNV02000005">
    <property type="protein sequence ID" value="ERJ20079.1"/>
    <property type="molecule type" value="Genomic_DNA"/>
</dbReference>
<dbReference type="SUPFAM" id="SSF52172">
    <property type="entry name" value="CheY-like"/>
    <property type="match status" value="1"/>
</dbReference>
<dbReference type="SMART" id="SM00448">
    <property type="entry name" value="REC"/>
    <property type="match status" value="1"/>
</dbReference>
<dbReference type="PANTHER" id="PTHR43214:SF43">
    <property type="entry name" value="TWO-COMPONENT RESPONSE REGULATOR"/>
    <property type="match status" value="1"/>
</dbReference>
<keyword evidence="2" id="KW-0238">DNA-binding</keyword>
<sequence>MNTSILLVDDHEIVRRGCRELLAHGDYHVTHEAASGEKAWRLFLSESPRVIVLDLSMDNMGGLEIVRRVHAHDTRTAVLVFTMHDDPTYATRALKAGAMGYITKTSPPESLLEGIEKVLKGSIYLSQDIAQAIALSELSIHDNPVKALSAREFEVFQLLVDGHSNPQIAQTLSLSHKSVSNYVLRIKHKLAADSIADLVRLAINQGLTKHNVVPDRRPSRSRSGRHPSSMA</sequence>
<dbReference type="GO" id="GO:0003677">
    <property type="term" value="F:DNA binding"/>
    <property type="evidence" value="ECO:0007669"/>
    <property type="project" value="UniProtKB-KW"/>
</dbReference>
<evidence type="ECO:0000259" key="5">
    <source>
        <dbReference type="PROSITE" id="PS50043"/>
    </source>
</evidence>
<dbReference type="Pfam" id="PF00072">
    <property type="entry name" value="Response_reg"/>
    <property type="match status" value="1"/>
</dbReference>
<evidence type="ECO:0000313" key="8">
    <source>
        <dbReference type="Proteomes" id="UP000006242"/>
    </source>
</evidence>
<dbReference type="GO" id="GO:0000160">
    <property type="term" value="P:phosphorelay signal transduction system"/>
    <property type="evidence" value="ECO:0007669"/>
    <property type="project" value="InterPro"/>
</dbReference>
<keyword evidence="1 3" id="KW-0597">Phosphoprotein</keyword>
<evidence type="ECO:0000313" key="7">
    <source>
        <dbReference type="EMBL" id="ERJ20079.1"/>
    </source>
</evidence>
<accession>F7Q9A1</accession>
<dbReference type="InterPro" id="IPR058245">
    <property type="entry name" value="NreC/VraR/RcsB-like_REC"/>
</dbReference>
<dbReference type="SMART" id="SM00421">
    <property type="entry name" value="HTH_LUXR"/>
    <property type="match status" value="1"/>
</dbReference>
<reference evidence="7 8" key="1">
    <citation type="journal article" date="2011" name="J. Bacteriol.">
        <title>Genome sequence of Salinisphaera shabanensis, a gammaproteobacterium from the harsh, variable environment of the brine-seawater interface of the Shaban Deep in the Red Sea.</title>
        <authorList>
            <person name="Antunes A."/>
            <person name="Alam I."/>
            <person name="Bajic V.B."/>
            <person name="Stingl U."/>
        </authorList>
    </citation>
    <scope>NUCLEOTIDE SEQUENCE [LARGE SCALE GENOMIC DNA]</scope>
    <source>
        <strain evidence="7 8">E1L3A</strain>
    </source>
</reference>
<evidence type="ECO:0000256" key="3">
    <source>
        <dbReference type="PROSITE-ProRule" id="PRU00169"/>
    </source>
</evidence>
<dbReference type="GO" id="GO:0006355">
    <property type="term" value="P:regulation of DNA-templated transcription"/>
    <property type="evidence" value="ECO:0007669"/>
    <property type="project" value="InterPro"/>
</dbReference>
<dbReference type="InterPro" id="IPR039420">
    <property type="entry name" value="WalR-like"/>
</dbReference>
<dbReference type="PANTHER" id="PTHR43214">
    <property type="entry name" value="TWO-COMPONENT RESPONSE REGULATOR"/>
    <property type="match status" value="1"/>
</dbReference>
<dbReference type="InterPro" id="IPR000792">
    <property type="entry name" value="Tscrpt_reg_LuxR_C"/>
</dbReference>
<dbReference type="PRINTS" id="PR00038">
    <property type="entry name" value="HTHLUXR"/>
</dbReference>
<name>F7Q9A1_9GAMM</name>
<dbReference type="RefSeq" id="WP_006913813.1">
    <property type="nucleotide sequence ID" value="NZ_AFNV02000005.1"/>
</dbReference>
<protein>
    <submittedName>
        <fullName evidence="7">Two-component response regulator protein</fullName>
    </submittedName>
</protein>
<dbReference type="PROSITE" id="PS50043">
    <property type="entry name" value="HTH_LUXR_2"/>
    <property type="match status" value="1"/>
</dbReference>
<dbReference type="InterPro" id="IPR011006">
    <property type="entry name" value="CheY-like_superfamily"/>
</dbReference>
<dbReference type="InterPro" id="IPR001789">
    <property type="entry name" value="Sig_transdc_resp-reg_receiver"/>
</dbReference>
<comment type="caution">
    <text evidence="7">The sequence shown here is derived from an EMBL/GenBank/DDBJ whole genome shotgun (WGS) entry which is preliminary data.</text>
</comment>
<dbReference type="Pfam" id="PF00196">
    <property type="entry name" value="GerE"/>
    <property type="match status" value="1"/>
</dbReference>
<reference evidence="7 8" key="2">
    <citation type="journal article" date="2013" name="PLoS ONE">
        <title>INDIGO - INtegrated Data Warehouse of MIcrobial GenOmes with Examples from the Red Sea Extremophiles.</title>
        <authorList>
            <person name="Alam I."/>
            <person name="Antunes A."/>
            <person name="Kamau A.A."/>
            <person name="Ba Alawi W."/>
            <person name="Kalkatawi M."/>
            <person name="Stingl U."/>
            <person name="Bajic V.B."/>
        </authorList>
    </citation>
    <scope>NUCLEOTIDE SEQUENCE [LARGE SCALE GENOMIC DNA]</scope>
    <source>
        <strain evidence="7 8">E1L3A</strain>
    </source>
</reference>
<dbReference type="Gene3D" id="3.40.50.2300">
    <property type="match status" value="1"/>
</dbReference>
<proteinExistence type="predicted"/>
<feature type="domain" description="HTH luxR-type" evidence="5">
    <location>
        <begin position="141"/>
        <end position="206"/>
    </location>
</feature>
<dbReference type="OrthoDB" id="9796655at2"/>
<dbReference type="CDD" id="cd17535">
    <property type="entry name" value="REC_NarL-like"/>
    <property type="match status" value="1"/>
</dbReference>
<organism evidence="7 8">
    <name type="scientific">Salinisphaera shabanensis E1L3A</name>
    <dbReference type="NCBI Taxonomy" id="1033802"/>
    <lineage>
        <taxon>Bacteria</taxon>
        <taxon>Pseudomonadati</taxon>
        <taxon>Pseudomonadota</taxon>
        <taxon>Gammaproteobacteria</taxon>
        <taxon>Salinisphaerales</taxon>
        <taxon>Salinisphaeraceae</taxon>
        <taxon>Salinisphaera</taxon>
    </lineage>
</organism>
<feature type="region of interest" description="Disordered" evidence="4">
    <location>
        <begin position="210"/>
        <end position="231"/>
    </location>
</feature>
<dbReference type="STRING" id="1033802.SSPSH_000943"/>
<dbReference type="Proteomes" id="UP000006242">
    <property type="component" value="Unassembled WGS sequence"/>
</dbReference>
<dbReference type="CDD" id="cd06170">
    <property type="entry name" value="LuxR_C_like"/>
    <property type="match status" value="1"/>
</dbReference>
<keyword evidence="8" id="KW-1185">Reference proteome</keyword>
<dbReference type="PROSITE" id="PS00622">
    <property type="entry name" value="HTH_LUXR_1"/>
    <property type="match status" value="1"/>
</dbReference>
<feature type="modified residue" description="4-aspartylphosphate" evidence="3">
    <location>
        <position position="54"/>
    </location>
</feature>
<dbReference type="eggNOG" id="COG2197">
    <property type="taxonomic scope" value="Bacteria"/>
</dbReference>
<evidence type="ECO:0000256" key="1">
    <source>
        <dbReference type="ARBA" id="ARBA00022553"/>
    </source>
</evidence>
<gene>
    <name evidence="7" type="ORF">SSPSH_000943</name>
</gene>
<dbReference type="InterPro" id="IPR016032">
    <property type="entry name" value="Sig_transdc_resp-reg_C-effctor"/>
</dbReference>